<feature type="region of interest" description="Disordered" evidence="1">
    <location>
        <begin position="1258"/>
        <end position="1281"/>
    </location>
</feature>
<accession>A0A918MY86</accession>
<dbReference type="RefSeq" id="WP_189405383.1">
    <property type="nucleotide sequence ID" value="NZ_BMXP01000003.1"/>
</dbReference>
<dbReference type="InterPro" id="IPR011836">
    <property type="entry name" value="YhdP"/>
</dbReference>
<protein>
    <submittedName>
        <fullName evidence="3">DUF3971 domain-containing protein</fullName>
    </submittedName>
</protein>
<dbReference type="InterPro" id="IPR025263">
    <property type="entry name" value="YhdP_central"/>
</dbReference>
<gene>
    <name evidence="3" type="ORF">GCM10007391_17110</name>
</gene>
<dbReference type="EMBL" id="BMXP01000003">
    <property type="protein sequence ID" value="GGW84020.1"/>
    <property type="molecule type" value="Genomic_DNA"/>
</dbReference>
<feature type="domain" description="YhdP central" evidence="2">
    <location>
        <begin position="11"/>
        <end position="1250"/>
    </location>
</feature>
<reference evidence="3" key="1">
    <citation type="journal article" date="2014" name="Int. J. Syst. Evol. Microbiol.">
        <title>Complete genome sequence of Corynebacterium casei LMG S-19264T (=DSM 44701T), isolated from a smear-ripened cheese.</title>
        <authorList>
            <consortium name="US DOE Joint Genome Institute (JGI-PGF)"/>
            <person name="Walter F."/>
            <person name="Albersmeier A."/>
            <person name="Kalinowski J."/>
            <person name="Ruckert C."/>
        </authorList>
    </citation>
    <scope>NUCLEOTIDE SEQUENCE</scope>
    <source>
        <strain evidence="3">KCTC 22164</strain>
    </source>
</reference>
<evidence type="ECO:0000256" key="1">
    <source>
        <dbReference type="SAM" id="MobiDB-lite"/>
    </source>
</evidence>
<dbReference type="Pfam" id="PF13116">
    <property type="entry name" value="YhdP"/>
    <property type="match status" value="1"/>
</dbReference>
<dbReference type="PANTHER" id="PTHR38690">
    <property type="entry name" value="PROTEASE-RELATED"/>
    <property type="match status" value="1"/>
</dbReference>
<dbReference type="NCBIfam" id="TIGR02099">
    <property type="entry name" value="YhdP family protein"/>
    <property type="match status" value="1"/>
</dbReference>
<evidence type="ECO:0000313" key="3">
    <source>
        <dbReference type="EMBL" id="GGW84020.1"/>
    </source>
</evidence>
<reference evidence="3" key="2">
    <citation type="submission" date="2020-09" db="EMBL/GenBank/DDBJ databases">
        <authorList>
            <person name="Sun Q."/>
            <person name="Kim S."/>
        </authorList>
    </citation>
    <scope>NUCLEOTIDE SEQUENCE</scope>
    <source>
        <strain evidence="3">KCTC 22164</strain>
    </source>
</reference>
<comment type="caution">
    <text evidence="3">The sequence shown here is derived from an EMBL/GenBank/DDBJ whole genome shotgun (WGS) entry which is preliminary data.</text>
</comment>
<name>A0A918MY86_9ALTE</name>
<proteinExistence type="predicted"/>
<dbReference type="PANTHER" id="PTHR38690:SF1">
    <property type="entry name" value="PROTEASE"/>
    <property type="match status" value="1"/>
</dbReference>
<dbReference type="Proteomes" id="UP000631300">
    <property type="component" value="Unassembled WGS sequence"/>
</dbReference>
<sequence length="1295" mass="141364">MTKFSSAAAYLVKKVWLLLAVVLVLFAVLLSVMRYALPHIEHKKHLLEDYVNQQYGVNLSIDSVHAVWQRSGPSIVLENVALAQDARSPVALQVDKVYVEVDFWQSLTQQLVSSNRFELVGLDLDINTDRLDGSSDSDFPVVEALKRLFLEQLQQFSLRTGEVSLTQAGKQHVFDIEQLSWLNRDARHQGRGTIQVRDISANSASFIIDLHGNHEALKGTFYAKAEELDISPYVSDLLDTKRPLTESRANFEIWADIVDSDVAAVQMEIERSLLQWGGEAVSPLYTGLRAGSIQALPHDGGWNLRVDQLILDSVNQTMVTDLIGKVTPQGEWLLNTVKPVPISPFLMLTPLLMSEASEEELQALNPQGQLATLQIRRQSQGLSVAAKLLDVSWNQTSQIPGMSGLEAELFWDKQQGAVLLSANDEPIAADKSMPGDFMLDALRAELYVYPLSTGKARQWELLMPVAELNTDKISLSPAARYNLSTGHLDVYADIDSLPLAGVDQLFPDIMGEKTAGYLSRAFAGQGQVENARILFSGKPQAFPYPDNSGIFQAYVSLTDSDFMFSPDWPALSELDLNLYFVNDSLVMESERAMLDGVEIRDMSAAIPGLSGASTLSIYATGAGTGESLTSLMTQSGIADSLGKVLDKQVQITGPVSSQLALHIPLNGDRVTATGTATLTSNPVYITATNMQFNDVSGDVSFNNDHISATALSARLLEQPLTLTLEGQQQQDNYNLTLAAAGQWDTATLLARLNPDFQQYVAGVSDWQAEVALLLGAQSYRYTASIAAQLAGVASDLPAPFNNRPTDNRVLRISSEGDETASTISADVGDSIRFDGLLPHAELQFSRAHLALGNSDFTGLGMGFSISADLPQVDIGRWYDTVDLIVSSQSEGGEAGEATQNQLFAVPERIFVKAGTLQVGGQTLKDVDVTAKQRNKDWQLDINAAQARATVNIYDQWLNRGIEVDADFMQLQTVSSASDGEDIMARSWRADTLPPIYLHCQQCTINDIELGEVILDVERNDKGMLIKQASANSKHGKLVATGQWNFADSHSVTRMTGTLDSNDVGDMLESYGVQTGIKDSEADISFVLSWPDSPMDFTLEKISGEVDWGLTDGYLTELSDQGSRIFTLFSLNSLVRKLSLDFRDVFAKGFFYDEMGGSLRIADGKAFTDDTEIDGGAGDIEIRGYTDLKAATLNYDVSFTPNVTGNLPVLVYFLATPPTALAALAIDQVLTSAKVISNVNYKVSGTLNDPVFEEVGRDSKDISLPAQTRPSIPEEGADRPLMEDDLQRLNMEVIDG</sequence>
<evidence type="ECO:0000259" key="2">
    <source>
        <dbReference type="Pfam" id="PF13116"/>
    </source>
</evidence>
<keyword evidence="4" id="KW-1185">Reference proteome</keyword>
<organism evidence="3 4">
    <name type="scientific">Alteromonas halophila</name>
    <dbReference type="NCBI Taxonomy" id="516698"/>
    <lineage>
        <taxon>Bacteria</taxon>
        <taxon>Pseudomonadati</taxon>
        <taxon>Pseudomonadota</taxon>
        <taxon>Gammaproteobacteria</taxon>
        <taxon>Alteromonadales</taxon>
        <taxon>Alteromonadaceae</taxon>
        <taxon>Alteromonas/Salinimonas group</taxon>
        <taxon>Alteromonas</taxon>
    </lineage>
</organism>
<evidence type="ECO:0000313" key="4">
    <source>
        <dbReference type="Proteomes" id="UP000631300"/>
    </source>
</evidence>